<proteinExistence type="predicted"/>
<dbReference type="Pfam" id="PF12802">
    <property type="entry name" value="MarR_2"/>
    <property type="match status" value="1"/>
</dbReference>
<gene>
    <name evidence="2" type="ORF">IAA06_14120</name>
</gene>
<sequence>MDENRDYLDRLYLCMNQIDGIYYMAARKLKIKNNMLSLFYTLNDGKPHSQKEISEECLIPRTTINTIVKECVAQGYVLLESDGHKKEKQIVLTEKGRKYAERILKDVYTAEEIAMRKTMEEYSPELIKGLETFTSYLRDAFHREILDKEEQ</sequence>
<evidence type="ECO:0000259" key="1">
    <source>
        <dbReference type="Pfam" id="PF12802"/>
    </source>
</evidence>
<evidence type="ECO:0000313" key="2">
    <source>
        <dbReference type="EMBL" id="HJB29906.1"/>
    </source>
</evidence>
<reference evidence="2" key="2">
    <citation type="submission" date="2021-04" db="EMBL/GenBank/DDBJ databases">
        <authorList>
            <person name="Gilroy R."/>
        </authorList>
    </citation>
    <scope>NUCLEOTIDE SEQUENCE</scope>
    <source>
        <strain evidence="2">ChiSjej1B19-5720</strain>
    </source>
</reference>
<dbReference type="Proteomes" id="UP000823842">
    <property type="component" value="Unassembled WGS sequence"/>
</dbReference>
<evidence type="ECO:0000313" key="3">
    <source>
        <dbReference type="Proteomes" id="UP000823842"/>
    </source>
</evidence>
<reference evidence="2" key="1">
    <citation type="journal article" date="2021" name="PeerJ">
        <title>Extensive microbial diversity within the chicken gut microbiome revealed by metagenomics and culture.</title>
        <authorList>
            <person name="Gilroy R."/>
            <person name="Ravi A."/>
            <person name="Getino M."/>
            <person name="Pursley I."/>
            <person name="Horton D.L."/>
            <person name="Alikhan N.F."/>
            <person name="Baker D."/>
            <person name="Gharbi K."/>
            <person name="Hall N."/>
            <person name="Watson M."/>
            <person name="Adriaenssens E.M."/>
            <person name="Foster-Nyarko E."/>
            <person name="Jarju S."/>
            <person name="Secka A."/>
            <person name="Antonio M."/>
            <person name="Oren A."/>
            <person name="Chaudhuri R.R."/>
            <person name="La Ragione R."/>
            <person name="Hildebrand F."/>
            <person name="Pallen M.J."/>
        </authorList>
    </citation>
    <scope>NUCLEOTIDE SEQUENCE</scope>
    <source>
        <strain evidence="2">ChiSjej1B19-5720</strain>
    </source>
</reference>
<dbReference type="AlphaFoldDB" id="A0A9D2LVK8"/>
<dbReference type="EMBL" id="DWYZ01000269">
    <property type="protein sequence ID" value="HJB29906.1"/>
    <property type="molecule type" value="Genomic_DNA"/>
</dbReference>
<dbReference type="Gene3D" id="1.10.10.10">
    <property type="entry name" value="Winged helix-like DNA-binding domain superfamily/Winged helix DNA-binding domain"/>
    <property type="match status" value="1"/>
</dbReference>
<name>A0A9D2LVK8_9FIRM</name>
<comment type="caution">
    <text evidence="2">The sequence shown here is derived from an EMBL/GenBank/DDBJ whole genome shotgun (WGS) entry which is preliminary data.</text>
</comment>
<feature type="domain" description="HTH marR-type" evidence="1">
    <location>
        <begin position="40"/>
        <end position="85"/>
    </location>
</feature>
<accession>A0A9D2LVK8</accession>
<dbReference type="SUPFAM" id="SSF46785">
    <property type="entry name" value="Winged helix' DNA-binding domain"/>
    <property type="match status" value="1"/>
</dbReference>
<dbReference type="InterPro" id="IPR036390">
    <property type="entry name" value="WH_DNA-bd_sf"/>
</dbReference>
<dbReference type="GO" id="GO:0003700">
    <property type="term" value="F:DNA-binding transcription factor activity"/>
    <property type="evidence" value="ECO:0007669"/>
    <property type="project" value="InterPro"/>
</dbReference>
<dbReference type="InterPro" id="IPR036388">
    <property type="entry name" value="WH-like_DNA-bd_sf"/>
</dbReference>
<dbReference type="InterPro" id="IPR000835">
    <property type="entry name" value="HTH_MarR-typ"/>
</dbReference>
<organism evidence="2 3">
    <name type="scientific">Candidatus Blautia faecavium</name>
    <dbReference type="NCBI Taxonomy" id="2838487"/>
    <lineage>
        <taxon>Bacteria</taxon>
        <taxon>Bacillati</taxon>
        <taxon>Bacillota</taxon>
        <taxon>Clostridia</taxon>
        <taxon>Lachnospirales</taxon>
        <taxon>Lachnospiraceae</taxon>
        <taxon>Blautia</taxon>
    </lineage>
</organism>
<protein>
    <submittedName>
        <fullName evidence="2">MarR family transcriptional regulator</fullName>
    </submittedName>
</protein>